<keyword evidence="1" id="KW-0472">Membrane</keyword>
<accession>A0A2T3ZEM2</accession>
<keyword evidence="1" id="KW-0812">Transmembrane</keyword>
<proteinExistence type="predicted"/>
<feature type="non-terminal residue" evidence="2">
    <location>
        <position position="1"/>
    </location>
</feature>
<dbReference type="AlphaFoldDB" id="A0A2T3ZEM2"/>
<dbReference type="EMBL" id="KZ679259">
    <property type="protein sequence ID" value="PTB43262.1"/>
    <property type="molecule type" value="Genomic_DNA"/>
</dbReference>
<sequence length="64" mass="7583">RTLLYQYPFFFSPLLFFFLFFFFFRIVVVLPRLLCLSRLITDVQGIRMGVDIAKALRETTNTLG</sequence>
<evidence type="ECO:0000256" key="1">
    <source>
        <dbReference type="SAM" id="Phobius"/>
    </source>
</evidence>
<evidence type="ECO:0000313" key="2">
    <source>
        <dbReference type="EMBL" id="PTB43262.1"/>
    </source>
</evidence>
<feature type="transmembrane region" description="Helical" evidence="1">
    <location>
        <begin position="6"/>
        <end position="30"/>
    </location>
</feature>
<dbReference type="Proteomes" id="UP000240493">
    <property type="component" value="Unassembled WGS sequence"/>
</dbReference>
<reference evidence="2 3" key="1">
    <citation type="submission" date="2016-07" db="EMBL/GenBank/DDBJ databases">
        <title>Multiple horizontal gene transfer events from other fungi enriched the ability of initially mycotrophic Trichoderma (Ascomycota) to feed on dead plant biomass.</title>
        <authorList>
            <consortium name="DOE Joint Genome Institute"/>
            <person name="Aerts A."/>
            <person name="Atanasova L."/>
            <person name="Chenthamara K."/>
            <person name="Zhang J."/>
            <person name="Grujic M."/>
            <person name="Henrissat B."/>
            <person name="Kuo A."/>
            <person name="Salamov A."/>
            <person name="Lipzen A."/>
            <person name="Labutti K."/>
            <person name="Barry K."/>
            <person name="Miao Y."/>
            <person name="Rahimi M.J."/>
            <person name="Shen Q."/>
            <person name="Grigoriev I.V."/>
            <person name="Kubicek C.P."/>
            <person name="Druzhinina I.S."/>
        </authorList>
    </citation>
    <scope>NUCLEOTIDE SEQUENCE [LARGE SCALE GENOMIC DNA]</scope>
    <source>
        <strain evidence="2 3">CBS 433.97</strain>
    </source>
</reference>
<evidence type="ECO:0000313" key="3">
    <source>
        <dbReference type="Proteomes" id="UP000240493"/>
    </source>
</evidence>
<protein>
    <submittedName>
        <fullName evidence="2">Uncharacterized protein</fullName>
    </submittedName>
</protein>
<keyword evidence="1" id="KW-1133">Transmembrane helix</keyword>
<name>A0A2T3ZEM2_TRIA4</name>
<organism evidence="2 3">
    <name type="scientific">Trichoderma asperellum (strain ATCC 204424 / CBS 433.97 / NBRC 101777)</name>
    <dbReference type="NCBI Taxonomy" id="1042311"/>
    <lineage>
        <taxon>Eukaryota</taxon>
        <taxon>Fungi</taxon>
        <taxon>Dikarya</taxon>
        <taxon>Ascomycota</taxon>
        <taxon>Pezizomycotina</taxon>
        <taxon>Sordariomycetes</taxon>
        <taxon>Hypocreomycetidae</taxon>
        <taxon>Hypocreales</taxon>
        <taxon>Hypocreaceae</taxon>
        <taxon>Trichoderma</taxon>
    </lineage>
</organism>
<keyword evidence="3" id="KW-1185">Reference proteome</keyword>
<gene>
    <name evidence="2" type="ORF">M441DRAFT_368901</name>
</gene>